<evidence type="ECO:0000256" key="6">
    <source>
        <dbReference type="ARBA" id="ARBA00022771"/>
    </source>
</evidence>
<keyword evidence="4" id="KW-0479">Metal-binding</keyword>
<comment type="similarity">
    <text evidence="3">Belongs to the krueppel C2H2-type zinc-finger protein family.</text>
</comment>
<dbReference type="Bgee" id="ENSNBRG00000016577">
    <property type="expression patterns" value="Expressed in testis and 7 other cell types or tissues"/>
</dbReference>
<dbReference type="PANTHER" id="PTHR24388">
    <property type="entry name" value="ZINC FINGER PROTEIN"/>
    <property type="match status" value="1"/>
</dbReference>
<comment type="subcellular location">
    <subcellularLocation>
        <location evidence="2">Nucleus</location>
    </subcellularLocation>
</comment>
<dbReference type="InterPro" id="IPR036236">
    <property type="entry name" value="Znf_C2H2_sf"/>
</dbReference>
<keyword evidence="8" id="KW-0805">Transcription regulation</keyword>
<dbReference type="Ensembl" id="ENSNBRT00000022204.1">
    <property type="protein sequence ID" value="ENSNBRP00000021622.1"/>
    <property type="gene ID" value="ENSNBRG00000016577.1"/>
</dbReference>
<dbReference type="FunFam" id="3.30.160.60:FF:001290">
    <property type="entry name" value="Zinc finger 45-like"/>
    <property type="match status" value="1"/>
</dbReference>
<proteinExistence type="inferred from homology"/>
<dbReference type="PANTHER" id="PTHR24388:SF99">
    <property type="entry name" value="GASTRULA ZINC FINGER PROTEIN XLCGF52.1-LIKE ISOFORM X1-RELATED"/>
    <property type="match status" value="1"/>
</dbReference>
<dbReference type="FunFam" id="3.30.160.60:FF:001732">
    <property type="entry name" value="Zgc:162936"/>
    <property type="match status" value="1"/>
</dbReference>
<evidence type="ECO:0000256" key="1">
    <source>
        <dbReference type="ARBA" id="ARBA00003767"/>
    </source>
</evidence>
<dbReference type="InterPro" id="IPR013087">
    <property type="entry name" value="Znf_C2H2_type"/>
</dbReference>
<evidence type="ECO:0000256" key="11">
    <source>
        <dbReference type="PROSITE-ProRule" id="PRU00042"/>
    </source>
</evidence>
<dbReference type="PROSITE" id="PS50157">
    <property type="entry name" value="ZINC_FINGER_C2H2_2"/>
    <property type="match status" value="4"/>
</dbReference>
<evidence type="ECO:0000256" key="10">
    <source>
        <dbReference type="ARBA" id="ARBA00023242"/>
    </source>
</evidence>
<feature type="domain" description="C2H2-type" evidence="12">
    <location>
        <begin position="101"/>
        <end position="128"/>
    </location>
</feature>
<feature type="domain" description="C2H2-type" evidence="12">
    <location>
        <begin position="129"/>
        <end position="156"/>
    </location>
</feature>
<name>A0A3Q4HVG0_NEOBR</name>
<reference evidence="13" key="1">
    <citation type="submission" date="2025-08" db="UniProtKB">
        <authorList>
            <consortium name="Ensembl"/>
        </authorList>
    </citation>
    <scope>IDENTIFICATION</scope>
</reference>
<dbReference type="InterPro" id="IPR050527">
    <property type="entry name" value="Snail/Krueppel_Znf"/>
</dbReference>
<keyword evidence="14" id="KW-1185">Reference proteome</keyword>
<keyword evidence="7" id="KW-0862">Zinc</keyword>
<organism evidence="13 14">
    <name type="scientific">Neolamprologus brichardi</name>
    <name type="common">Fairy cichlid</name>
    <name type="synonym">Lamprologus brichardi</name>
    <dbReference type="NCBI Taxonomy" id="32507"/>
    <lineage>
        <taxon>Eukaryota</taxon>
        <taxon>Metazoa</taxon>
        <taxon>Chordata</taxon>
        <taxon>Craniata</taxon>
        <taxon>Vertebrata</taxon>
        <taxon>Euteleostomi</taxon>
        <taxon>Actinopterygii</taxon>
        <taxon>Neopterygii</taxon>
        <taxon>Teleostei</taxon>
        <taxon>Neoteleostei</taxon>
        <taxon>Acanthomorphata</taxon>
        <taxon>Ovalentaria</taxon>
        <taxon>Cichlomorphae</taxon>
        <taxon>Cichliformes</taxon>
        <taxon>Cichlidae</taxon>
        <taxon>African cichlids</taxon>
        <taxon>Pseudocrenilabrinae</taxon>
        <taxon>Lamprologini</taxon>
        <taxon>Neolamprologus</taxon>
    </lineage>
</organism>
<evidence type="ECO:0000313" key="14">
    <source>
        <dbReference type="Proteomes" id="UP000261580"/>
    </source>
</evidence>
<dbReference type="GO" id="GO:0000981">
    <property type="term" value="F:DNA-binding transcription factor activity, RNA polymerase II-specific"/>
    <property type="evidence" value="ECO:0007669"/>
    <property type="project" value="TreeGrafter"/>
</dbReference>
<reference evidence="13" key="2">
    <citation type="submission" date="2025-09" db="UniProtKB">
        <authorList>
            <consortium name="Ensembl"/>
        </authorList>
    </citation>
    <scope>IDENTIFICATION</scope>
</reference>
<accession>A0A3Q4HVG0</accession>
<evidence type="ECO:0000256" key="8">
    <source>
        <dbReference type="ARBA" id="ARBA00023015"/>
    </source>
</evidence>
<dbReference type="Pfam" id="PF13465">
    <property type="entry name" value="zf-H2C2_2"/>
    <property type="match status" value="1"/>
</dbReference>
<evidence type="ECO:0000256" key="9">
    <source>
        <dbReference type="ARBA" id="ARBA00023163"/>
    </source>
</evidence>
<dbReference type="Gene3D" id="3.30.160.60">
    <property type="entry name" value="Classic Zinc Finger"/>
    <property type="match status" value="4"/>
</dbReference>
<feature type="domain" description="C2H2-type" evidence="12">
    <location>
        <begin position="185"/>
        <end position="216"/>
    </location>
</feature>
<evidence type="ECO:0000256" key="4">
    <source>
        <dbReference type="ARBA" id="ARBA00022723"/>
    </source>
</evidence>
<dbReference type="Pfam" id="PF00096">
    <property type="entry name" value="zf-C2H2"/>
    <property type="match status" value="1"/>
</dbReference>
<dbReference type="PROSITE" id="PS00028">
    <property type="entry name" value="ZINC_FINGER_C2H2_1"/>
    <property type="match status" value="3"/>
</dbReference>
<dbReference type="GO" id="GO:0008270">
    <property type="term" value="F:zinc ion binding"/>
    <property type="evidence" value="ECO:0007669"/>
    <property type="project" value="UniProtKB-KW"/>
</dbReference>
<dbReference type="FunFam" id="3.30.160.60:FF:000446">
    <property type="entry name" value="Zinc finger protein"/>
    <property type="match status" value="1"/>
</dbReference>
<evidence type="ECO:0000256" key="5">
    <source>
        <dbReference type="ARBA" id="ARBA00022737"/>
    </source>
</evidence>
<keyword evidence="5" id="KW-0677">Repeat</keyword>
<keyword evidence="6 11" id="KW-0863">Zinc-finger</keyword>
<comment type="function">
    <text evidence="1">May be involved in transcriptional regulation.</text>
</comment>
<evidence type="ECO:0000259" key="12">
    <source>
        <dbReference type="PROSITE" id="PS50157"/>
    </source>
</evidence>
<evidence type="ECO:0000256" key="3">
    <source>
        <dbReference type="ARBA" id="ARBA00006991"/>
    </source>
</evidence>
<dbReference type="FunFam" id="3.30.160.60:FF:000060">
    <property type="entry name" value="zinc finger protein 436"/>
    <property type="match status" value="1"/>
</dbReference>
<keyword evidence="9" id="KW-0804">Transcription</keyword>
<evidence type="ECO:0000256" key="2">
    <source>
        <dbReference type="ARBA" id="ARBA00004123"/>
    </source>
</evidence>
<dbReference type="SMART" id="SM00355">
    <property type="entry name" value="ZnF_C2H2"/>
    <property type="match status" value="4"/>
</dbReference>
<evidence type="ECO:0000313" key="13">
    <source>
        <dbReference type="Ensembl" id="ENSNBRP00000021622.1"/>
    </source>
</evidence>
<dbReference type="GeneTree" id="ENSGT00950000183052"/>
<dbReference type="GO" id="GO:0005694">
    <property type="term" value="C:chromosome"/>
    <property type="evidence" value="ECO:0007669"/>
    <property type="project" value="UniProtKB-ARBA"/>
</dbReference>
<evidence type="ECO:0000256" key="7">
    <source>
        <dbReference type="ARBA" id="ARBA00022833"/>
    </source>
</evidence>
<dbReference type="GO" id="GO:0005634">
    <property type="term" value="C:nucleus"/>
    <property type="evidence" value="ECO:0007669"/>
    <property type="project" value="UniProtKB-SubCell"/>
</dbReference>
<feature type="domain" description="C2H2-type" evidence="12">
    <location>
        <begin position="157"/>
        <end position="184"/>
    </location>
</feature>
<dbReference type="Proteomes" id="UP000261580">
    <property type="component" value="Unassembled WGS sequence"/>
</dbReference>
<keyword evidence="10" id="KW-0539">Nucleus</keyword>
<dbReference type="GO" id="GO:0045893">
    <property type="term" value="P:positive regulation of DNA-templated transcription"/>
    <property type="evidence" value="ECO:0007669"/>
    <property type="project" value="UniProtKB-ARBA"/>
</dbReference>
<dbReference type="SUPFAM" id="SSF57667">
    <property type="entry name" value="beta-beta-alpha zinc fingers"/>
    <property type="match status" value="2"/>
</dbReference>
<protein>
    <submittedName>
        <fullName evidence="13">Si:dkey-182i3.8</fullName>
    </submittedName>
</protein>
<sequence length="236" mass="26319">AEESNPDPLPISAGAAEVVPTSTAASVTVPKAAVAPMVLVGRVSSAPTVLLVGASQIVKPFNNNKLQIHQRYVHADRSEQSDGTQNFFQTRRQNKSLVKPYSCKICLKGFSAACSLKLHEKGHSEHKEFNCGICGKSFHNKYSFSYHQRSHTGEKPFVCDVCGKRFFHAASLKQHERIHTGEKPYKCDQCGKAFRTDDQTLTGAMHKHILHRHERNKKKCFYKVSQPPLDESGLLF</sequence>
<dbReference type="AlphaFoldDB" id="A0A3Q4HVG0"/>
<dbReference type="GO" id="GO:0000978">
    <property type="term" value="F:RNA polymerase II cis-regulatory region sequence-specific DNA binding"/>
    <property type="evidence" value="ECO:0007669"/>
    <property type="project" value="TreeGrafter"/>
</dbReference>